<evidence type="ECO:0000256" key="2">
    <source>
        <dbReference type="ARBA" id="ARBA00009765"/>
    </source>
</evidence>
<dbReference type="SUPFAM" id="SSF143865">
    <property type="entry name" value="CorA soluble domain-like"/>
    <property type="match status" value="1"/>
</dbReference>
<name>A0A2M6W6U6_9BACT</name>
<evidence type="ECO:0000256" key="5">
    <source>
        <dbReference type="ARBA" id="ARBA00022692"/>
    </source>
</evidence>
<sequence>MIYLYNKIKLLSSINLLVWLLRISYFFDIINLIKLWLIFKFMAIQELTGKKGRWIYIDSVNEETENYLKDNFKFHTLDIEDVMSEQQRPKLDVYKYYLFLIAIFPYYDQENRRTRGLEVDIFITGDTLITISQKPFPAFENFFNKIAQSAKFKKMWLDKSPSFILYKLMEKLFRESYAVIDLIDNQIGRVEDNVYENELKSVAHDLAYIRRSVLTLRRILDPQRFTLATMTNINRDFIPQEMGDYFDNIHDYIEKMWVEVENFKDMIDGLHWTNESLISQHTNRVISILTFISVGLMPLTLLAGIYGMNLSRLPLADKPTVVFGLFGLIALMTIFLVFVIVRNRKV</sequence>
<dbReference type="InterPro" id="IPR045861">
    <property type="entry name" value="CorA_cytoplasmic_dom"/>
</dbReference>
<dbReference type="CDD" id="cd12822">
    <property type="entry name" value="TmCorA-like"/>
    <property type="match status" value="1"/>
</dbReference>
<keyword evidence="7 8" id="KW-0472">Membrane</keyword>
<keyword evidence="5 8" id="KW-0812">Transmembrane</keyword>
<keyword evidence="4" id="KW-1003">Cell membrane</keyword>
<dbReference type="PANTHER" id="PTHR46494">
    <property type="entry name" value="CORA FAMILY METAL ION TRANSPORTER (EUROFUNG)"/>
    <property type="match status" value="1"/>
</dbReference>
<organism evidence="9 10">
    <name type="scientific">Candidatus Magasanikbacteria bacterium CG10_big_fil_rev_8_21_14_0_10_36_32</name>
    <dbReference type="NCBI Taxonomy" id="1974646"/>
    <lineage>
        <taxon>Bacteria</taxon>
        <taxon>Candidatus Magasanikiibacteriota</taxon>
    </lineage>
</organism>
<evidence type="ECO:0000256" key="6">
    <source>
        <dbReference type="ARBA" id="ARBA00022989"/>
    </source>
</evidence>
<dbReference type="GO" id="GO:0050897">
    <property type="term" value="F:cobalt ion binding"/>
    <property type="evidence" value="ECO:0007669"/>
    <property type="project" value="TreeGrafter"/>
</dbReference>
<keyword evidence="6 8" id="KW-1133">Transmembrane helix</keyword>
<keyword evidence="3" id="KW-0813">Transport</keyword>
<proteinExistence type="inferred from homology"/>
<dbReference type="SUPFAM" id="SSF144083">
    <property type="entry name" value="Magnesium transport protein CorA, transmembrane region"/>
    <property type="match status" value="1"/>
</dbReference>
<evidence type="ECO:0000313" key="9">
    <source>
        <dbReference type="EMBL" id="PIT88487.1"/>
    </source>
</evidence>
<evidence type="ECO:0000313" key="10">
    <source>
        <dbReference type="Proteomes" id="UP000231426"/>
    </source>
</evidence>
<evidence type="ECO:0000256" key="4">
    <source>
        <dbReference type="ARBA" id="ARBA00022475"/>
    </source>
</evidence>
<dbReference type="InterPro" id="IPR045863">
    <property type="entry name" value="CorA_TM1_TM2"/>
</dbReference>
<evidence type="ECO:0000256" key="3">
    <source>
        <dbReference type="ARBA" id="ARBA00022448"/>
    </source>
</evidence>
<dbReference type="Pfam" id="PF01544">
    <property type="entry name" value="CorA"/>
    <property type="match status" value="1"/>
</dbReference>
<comment type="subcellular location">
    <subcellularLocation>
        <location evidence="1">Cell membrane</location>
        <topology evidence="1">Multi-pass membrane protein</topology>
    </subcellularLocation>
</comment>
<reference evidence="10" key="1">
    <citation type="submission" date="2017-09" db="EMBL/GenBank/DDBJ databases">
        <title>Depth-based differentiation of microbial function through sediment-hosted aquifers and enrichment of novel symbionts in the deep terrestrial subsurface.</title>
        <authorList>
            <person name="Probst A.J."/>
            <person name="Ladd B."/>
            <person name="Jarett J.K."/>
            <person name="Geller-Mcgrath D.E."/>
            <person name="Sieber C.M.K."/>
            <person name="Emerson J.B."/>
            <person name="Anantharaman K."/>
            <person name="Thomas B.C."/>
            <person name="Malmstrom R."/>
            <person name="Stieglmeier M."/>
            <person name="Klingl A."/>
            <person name="Woyke T."/>
            <person name="Ryan C.M."/>
            <person name="Banfield J.F."/>
        </authorList>
    </citation>
    <scope>NUCLEOTIDE SEQUENCE [LARGE SCALE GENOMIC DNA]</scope>
</reference>
<dbReference type="GO" id="GO:0015087">
    <property type="term" value="F:cobalt ion transmembrane transporter activity"/>
    <property type="evidence" value="ECO:0007669"/>
    <property type="project" value="TreeGrafter"/>
</dbReference>
<comment type="caution">
    <text evidence="9">The sequence shown here is derived from an EMBL/GenBank/DDBJ whole genome shotgun (WGS) entry which is preliminary data.</text>
</comment>
<comment type="similarity">
    <text evidence="2">Belongs to the CorA metal ion transporter (MIT) (TC 1.A.35) family.</text>
</comment>
<dbReference type="PANTHER" id="PTHR46494:SF1">
    <property type="entry name" value="CORA FAMILY METAL ION TRANSPORTER (EUROFUNG)"/>
    <property type="match status" value="1"/>
</dbReference>
<dbReference type="Gene3D" id="3.30.460.20">
    <property type="entry name" value="CorA soluble domain-like"/>
    <property type="match status" value="1"/>
</dbReference>
<dbReference type="Proteomes" id="UP000231426">
    <property type="component" value="Unassembled WGS sequence"/>
</dbReference>
<dbReference type="GO" id="GO:0000287">
    <property type="term" value="F:magnesium ion binding"/>
    <property type="evidence" value="ECO:0007669"/>
    <property type="project" value="TreeGrafter"/>
</dbReference>
<dbReference type="Gene3D" id="1.20.58.340">
    <property type="entry name" value="Magnesium transport protein CorA, transmembrane region"/>
    <property type="match status" value="2"/>
</dbReference>
<gene>
    <name evidence="9" type="ORF">COU29_01750</name>
</gene>
<evidence type="ECO:0000256" key="7">
    <source>
        <dbReference type="ARBA" id="ARBA00023136"/>
    </source>
</evidence>
<protein>
    <recommendedName>
        <fullName evidence="11">Magnesium transporter CorA</fullName>
    </recommendedName>
</protein>
<feature type="transmembrane region" description="Helical" evidence="8">
    <location>
        <begin position="285"/>
        <end position="308"/>
    </location>
</feature>
<dbReference type="EMBL" id="PFBV01000003">
    <property type="protein sequence ID" value="PIT88487.1"/>
    <property type="molecule type" value="Genomic_DNA"/>
</dbReference>
<dbReference type="AlphaFoldDB" id="A0A2M6W6U6"/>
<feature type="transmembrane region" description="Helical" evidence="8">
    <location>
        <begin position="20"/>
        <end position="43"/>
    </location>
</feature>
<evidence type="ECO:0000256" key="1">
    <source>
        <dbReference type="ARBA" id="ARBA00004651"/>
    </source>
</evidence>
<evidence type="ECO:0008006" key="11">
    <source>
        <dbReference type="Google" id="ProtNLM"/>
    </source>
</evidence>
<dbReference type="InterPro" id="IPR002523">
    <property type="entry name" value="MgTranspt_CorA/ZnTranspt_ZntB"/>
</dbReference>
<accession>A0A2M6W6U6</accession>
<evidence type="ECO:0000256" key="8">
    <source>
        <dbReference type="SAM" id="Phobius"/>
    </source>
</evidence>
<dbReference type="GO" id="GO:0015095">
    <property type="term" value="F:magnesium ion transmembrane transporter activity"/>
    <property type="evidence" value="ECO:0007669"/>
    <property type="project" value="TreeGrafter"/>
</dbReference>
<dbReference type="GO" id="GO:0005886">
    <property type="term" value="C:plasma membrane"/>
    <property type="evidence" value="ECO:0007669"/>
    <property type="project" value="UniProtKB-SubCell"/>
</dbReference>
<feature type="transmembrane region" description="Helical" evidence="8">
    <location>
        <begin position="320"/>
        <end position="341"/>
    </location>
</feature>